<evidence type="ECO:0000256" key="1">
    <source>
        <dbReference type="ARBA" id="ARBA00004496"/>
    </source>
</evidence>
<feature type="compositionally biased region" description="Low complexity" evidence="14">
    <location>
        <begin position="35"/>
        <end position="44"/>
    </location>
</feature>
<dbReference type="Pfam" id="PF01025">
    <property type="entry name" value="GrpE"/>
    <property type="match status" value="1"/>
</dbReference>
<dbReference type="AlphaFoldDB" id="B9JP31"/>
<dbReference type="PANTHER" id="PTHR21237:SF23">
    <property type="entry name" value="GRPE PROTEIN HOMOLOG, MITOCHONDRIAL"/>
    <property type="match status" value="1"/>
</dbReference>
<evidence type="ECO:0000256" key="6">
    <source>
        <dbReference type="ARBA" id="ARBA00023186"/>
    </source>
</evidence>
<evidence type="ECO:0000256" key="3">
    <source>
        <dbReference type="ARBA" id="ARBA00011738"/>
    </source>
</evidence>
<comment type="function">
    <text evidence="7 10 11">Participates actively in the response to hyperosmotic and heat shock by preventing the aggregation of stress-denatured proteins, in association with DnaK and GrpE. It is the nucleotide exchange factor for DnaK and may function as a thermosensor. Unfolded proteins bind initially to DnaJ; upon interaction with the DnaJ-bound protein, DnaK hydrolyzes its bound ATP, resulting in the formation of a stable complex. GrpE releases ADP from DnaK; ATP binding to DnaK triggers the release of the substrate protein, thus completing the reaction cycle. Several rounds of ATP-dependent interactions between DnaJ, DnaK and GrpE are required for fully efficient folding.</text>
</comment>
<evidence type="ECO:0000256" key="12">
    <source>
        <dbReference type="RuleBase" id="RU004478"/>
    </source>
</evidence>
<dbReference type="STRING" id="311403.Arad_7914"/>
<dbReference type="InterPro" id="IPR013805">
    <property type="entry name" value="GrpE_CC"/>
</dbReference>
<keyword evidence="4 10" id="KW-0963">Cytoplasm</keyword>
<evidence type="ECO:0000256" key="11">
    <source>
        <dbReference type="RuleBase" id="RU000639"/>
    </source>
</evidence>
<evidence type="ECO:0000313" key="15">
    <source>
        <dbReference type="EMBL" id="ACM29311.1"/>
    </source>
</evidence>
<dbReference type="PROSITE" id="PS01071">
    <property type="entry name" value="GRPE"/>
    <property type="match status" value="1"/>
</dbReference>
<dbReference type="KEGG" id="ara:Arad_7914"/>
<reference evidence="15 16" key="1">
    <citation type="journal article" date="2009" name="J. Bacteriol.">
        <title>Genome sequences of three Agrobacterium biovars help elucidate the evolution of multichromosome genomes in bacteria.</title>
        <authorList>
            <person name="Slater S.C."/>
            <person name="Goldman B.S."/>
            <person name="Goodner B."/>
            <person name="Setubal J.C."/>
            <person name="Farrand S.K."/>
            <person name="Nester E.W."/>
            <person name="Burr T.J."/>
            <person name="Banta L."/>
            <person name="Dickerman A.W."/>
            <person name="Paulsen I."/>
            <person name="Otten L."/>
            <person name="Suen G."/>
            <person name="Welch R."/>
            <person name="Almeida N.F."/>
            <person name="Arnold F."/>
            <person name="Burton O.T."/>
            <person name="Du Z."/>
            <person name="Ewing A."/>
            <person name="Godsy E."/>
            <person name="Heisel S."/>
            <person name="Houmiel K.L."/>
            <person name="Jhaveri J."/>
            <person name="Lu J."/>
            <person name="Miller N.M."/>
            <person name="Norton S."/>
            <person name="Chen Q."/>
            <person name="Phoolcharoen W."/>
            <person name="Ohlin V."/>
            <person name="Ondrusek D."/>
            <person name="Pride N."/>
            <person name="Stricklin S.L."/>
            <person name="Sun J."/>
            <person name="Wheeler C."/>
            <person name="Wilson L."/>
            <person name="Zhu H."/>
            <person name="Wood D.W."/>
        </authorList>
    </citation>
    <scope>NUCLEOTIDE SEQUENCE [LARGE SCALE GENOMIC DNA]</scope>
    <source>
        <strain evidence="16">K84 / ATCC BAA-868</strain>
    </source>
</reference>
<protein>
    <recommendedName>
        <fullName evidence="8 10">Protein GrpE</fullName>
    </recommendedName>
    <alternativeName>
        <fullName evidence="9 10">HSP-70 cofactor</fullName>
    </alternativeName>
</protein>
<dbReference type="Proteomes" id="UP000001600">
    <property type="component" value="Chromosome 2"/>
</dbReference>
<dbReference type="GO" id="GO:0051087">
    <property type="term" value="F:protein-folding chaperone binding"/>
    <property type="evidence" value="ECO:0007669"/>
    <property type="project" value="InterPro"/>
</dbReference>
<organism evidence="15 16">
    <name type="scientific">Rhizobium rhizogenes (strain K84 / ATCC BAA-868)</name>
    <name type="common">Agrobacterium radiobacter</name>
    <dbReference type="NCBI Taxonomy" id="311403"/>
    <lineage>
        <taxon>Bacteria</taxon>
        <taxon>Pseudomonadati</taxon>
        <taxon>Pseudomonadota</taxon>
        <taxon>Alphaproteobacteria</taxon>
        <taxon>Hyphomicrobiales</taxon>
        <taxon>Rhizobiaceae</taxon>
        <taxon>Rhizobium/Agrobacterium group</taxon>
        <taxon>Rhizobium</taxon>
    </lineage>
</organism>
<dbReference type="GO" id="GO:0042803">
    <property type="term" value="F:protein homodimerization activity"/>
    <property type="evidence" value="ECO:0007669"/>
    <property type="project" value="InterPro"/>
</dbReference>
<sequence length="240" mass="26028">MVAGIQVISRSEPIRGRDEMTGKTKPEDGHHRAAESAATVEQAAKSSHEAARNQSGGTNADHAATHDGRAEAFAKLEAENADLKDRLLRALAEVENVRRRADRDLNDTRQYAVAKFAGDMLRVADNMERAIASIPAEALKDEGAFKTLIEGIELTEKEMLRSLEKHGVKKLNPMGERFDPNFHEALFELPDPSVPNGTVTQVVEPGYVLGSRPLRPAKVGIARGGVQSQPVPRGEGEPKG</sequence>
<feature type="coiled-coil region" evidence="13">
    <location>
        <begin position="73"/>
        <end position="104"/>
    </location>
</feature>
<evidence type="ECO:0000313" key="16">
    <source>
        <dbReference type="Proteomes" id="UP000001600"/>
    </source>
</evidence>
<evidence type="ECO:0000256" key="5">
    <source>
        <dbReference type="ARBA" id="ARBA00023016"/>
    </source>
</evidence>
<dbReference type="Gene3D" id="2.30.22.10">
    <property type="entry name" value="Head domain of nucleotide exchange factor GrpE"/>
    <property type="match status" value="1"/>
</dbReference>
<comment type="subunit">
    <text evidence="3 10">Homodimer.</text>
</comment>
<dbReference type="CDD" id="cd00446">
    <property type="entry name" value="GrpE"/>
    <property type="match status" value="1"/>
</dbReference>
<dbReference type="GO" id="GO:0000774">
    <property type="term" value="F:adenyl-nucleotide exchange factor activity"/>
    <property type="evidence" value="ECO:0007669"/>
    <property type="project" value="InterPro"/>
</dbReference>
<evidence type="ECO:0000256" key="8">
    <source>
        <dbReference type="ARBA" id="ARBA00072274"/>
    </source>
</evidence>
<dbReference type="GO" id="GO:0006457">
    <property type="term" value="P:protein folding"/>
    <property type="evidence" value="ECO:0007669"/>
    <property type="project" value="InterPro"/>
</dbReference>
<evidence type="ECO:0000256" key="7">
    <source>
        <dbReference type="ARBA" id="ARBA00053401"/>
    </source>
</evidence>
<dbReference type="PANTHER" id="PTHR21237">
    <property type="entry name" value="GRPE PROTEIN"/>
    <property type="match status" value="1"/>
</dbReference>
<keyword evidence="5 10" id="KW-0346">Stress response</keyword>
<evidence type="ECO:0000256" key="2">
    <source>
        <dbReference type="ARBA" id="ARBA00009054"/>
    </source>
</evidence>
<dbReference type="HAMAP" id="MF_01151">
    <property type="entry name" value="GrpE"/>
    <property type="match status" value="1"/>
</dbReference>
<dbReference type="Gene3D" id="3.90.20.20">
    <property type="match status" value="1"/>
</dbReference>
<evidence type="ECO:0000256" key="9">
    <source>
        <dbReference type="ARBA" id="ARBA00076414"/>
    </source>
</evidence>
<dbReference type="eggNOG" id="COG0576">
    <property type="taxonomic scope" value="Bacteria"/>
</dbReference>
<evidence type="ECO:0000256" key="14">
    <source>
        <dbReference type="SAM" id="MobiDB-lite"/>
    </source>
</evidence>
<feature type="compositionally biased region" description="Basic and acidic residues" evidence="14">
    <location>
        <begin position="12"/>
        <end position="34"/>
    </location>
</feature>
<keyword evidence="13" id="KW-0175">Coiled coil</keyword>
<keyword evidence="6 10" id="KW-0143">Chaperone</keyword>
<evidence type="ECO:0000256" key="4">
    <source>
        <dbReference type="ARBA" id="ARBA00022490"/>
    </source>
</evidence>
<comment type="subcellular location">
    <subcellularLocation>
        <location evidence="1 10">Cytoplasm</location>
    </subcellularLocation>
</comment>
<accession>B9JP31</accession>
<dbReference type="PRINTS" id="PR00773">
    <property type="entry name" value="GRPEPROTEIN"/>
</dbReference>
<dbReference type="NCBIfam" id="NF010739">
    <property type="entry name" value="PRK14141.1"/>
    <property type="match status" value="1"/>
</dbReference>
<proteinExistence type="inferred from homology"/>
<evidence type="ECO:0000256" key="13">
    <source>
        <dbReference type="SAM" id="Coils"/>
    </source>
</evidence>
<feature type="region of interest" description="Disordered" evidence="14">
    <location>
        <begin position="1"/>
        <end position="68"/>
    </location>
</feature>
<name>B9JP31_RHIR8</name>
<dbReference type="HOGENOM" id="CLU_057217_6_2_5"/>
<dbReference type="EMBL" id="CP000629">
    <property type="protein sequence ID" value="ACM29311.1"/>
    <property type="molecule type" value="Genomic_DNA"/>
</dbReference>
<dbReference type="GO" id="GO:0005737">
    <property type="term" value="C:cytoplasm"/>
    <property type="evidence" value="ECO:0007669"/>
    <property type="project" value="UniProtKB-SubCell"/>
</dbReference>
<dbReference type="FunFam" id="2.30.22.10:FF:000001">
    <property type="entry name" value="Protein GrpE"/>
    <property type="match status" value="1"/>
</dbReference>
<comment type="similarity">
    <text evidence="2 10 12">Belongs to the GrpE family.</text>
</comment>
<dbReference type="SUPFAM" id="SSF51064">
    <property type="entry name" value="Head domain of nucleotide exchange factor GrpE"/>
    <property type="match status" value="1"/>
</dbReference>
<dbReference type="InterPro" id="IPR000740">
    <property type="entry name" value="GrpE"/>
</dbReference>
<gene>
    <name evidence="10 15" type="primary">grpE</name>
    <name evidence="15" type="ordered locus">Arad_7914</name>
</gene>
<dbReference type="InterPro" id="IPR009012">
    <property type="entry name" value="GrpE_head"/>
</dbReference>
<dbReference type="SUPFAM" id="SSF58014">
    <property type="entry name" value="Coiled-coil domain of nucleotide exchange factor GrpE"/>
    <property type="match status" value="1"/>
</dbReference>
<dbReference type="GO" id="GO:0051082">
    <property type="term" value="F:unfolded protein binding"/>
    <property type="evidence" value="ECO:0007669"/>
    <property type="project" value="TreeGrafter"/>
</dbReference>
<evidence type="ECO:0000256" key="10">
    <source>
        <dbReference type="HAMAP-Rule" id="MF_01151"/>
    </source>
</evidence>